<sequence length="248" mass="27187">MALLQRNLILGLVAFLCLAVAPTRAAPSAQSWPNTFKAIIIARDLTVIGDLYYDVGKTQVLFSASTQRLSRAYPVPPDRKIEIYRLQPAVPPEITPTKVPVAEITFTEGGPWLVLMAAAQTAGVTTRIQPQVIDASLNAHPQRTVRIYNFSQDAMAISAGDERFSLTRGQARLVSYPNSTTPALWLKCAVPKVDDWSLEISSAQTIVPGNTRALWLLYDQPGTPENPQSSIAIRNLVEPLPEPEKTDK</sequence>
<keyword evidence="1" id="KW-0732">Signal</keyword>
<dbReference type="Proteomes" id="UP000315648">
    <property type="component" value="Unassembled WGS sequence"/>
</dbReference>
<dbReference type="RefSeq" id="WP_144228765.1">
    <property type="nucleotide sequence ID" value="NZ_CBCRVV010000021.1"/>
</dbReference>
<evidence type="ECO:0000313" key="3">
    <source>
        <dbReference type="Proteomes" id="UP000315648"/>
    </source>
</evidence>
<evidence type="ECO:0008006" key="4">
    <source>
        <dbReference type="Google" id="ProtNLM"/>
    </source>
</evidence>
<name>A0A556QP53_9BACT</name>
<keyword evidence="3" id="KW-1185">Reference proteome</keyword>
<feature type="signal peptide" evidence="1">
    <location>
        <begin position="1"/>
        <end position="25"/>
    </location>
</feature>
<evidence type="ECO:0000256" key="1">
    <source>
        <dbReference type="SAM" id="SignalP"/>
    </source>
</evidence>
<organism evidence="2 3">
    <name type="scientific">Rariglobus hedericola</name>
    <dbReference type="NCBI Taxonomy" id="2597822"/>
    <lineage>
        <taxon>Bacteria</taxon>
        <taxon>Pseudomonadati</taxon>
        <taxon>Verrucomicrobiota</taxon>
        <taxon>Opitutia</taxon>
        <taxon>Opitutales</taxon>
        <taxon>Opitutaceae</taxon>
        <taxon>Rariglobus</taxon>
    </lineage>
</organism>
<reference evidence="2 3" key="1">
    <citation type="submission" date="2019-07" db="EMBL/GenBank/DDBJ databases">
        <title>Description of 53C-WASEF.</title>
        <authorList>
            <person name="Pitt A."/>
            <person name="Hahn M.W."/>
        </authorList>
    </citation>
    <scope>NUCLEOTIDE SEQUENCE [LARGE SCALE GENOMIC DNA]</scope>
    <source>
        <strain evidence="2 3">53C-WASEF</strain>
    </source>
</reference>
<dbReference type="EMBL" id="VMBG01000001">
    <property type="protein sequence ID" value="TSJ78424.1"/>
    <property type="molecule type" value="Genomic_DNA"/>
</dbReference>
<proteinExistence type="predicted"/>
<evidence type="ECO:0000313" key="2">
    <source>
        <dbReference type="EMBL" id="TSJ78424.1"/>
    </source>
</evidence>
<accession>A0A556QP53</accession>
<gene>
    <name evidence="2" type="ORF">FPL22_03755</name>
</gene>
<comment type="caution">
    <text evidence="2">The sequence shown here is derived from an EMBL/GenBank/DDBJ whole genome shotgun (WGS) entry which is preliminary data.</text>
</comment>
<dbReference type="AlphaFoldDB" id="A0A556QP53"/>
<protein>
    <recommendedName>
        <fullName evidence="4">DUF4397 domain-containing protein</fullName>
    </recommendedName>
</protein>
<feature type="chain" id="PRO_5021940553" description="DUF4397 domain-containing protein" evidence="1">
    <location>
        <begin position="26"/>
        <end position="248"/>
    </location>
</feature>